<gene>
    <name evidence="1" type="ORF">BOH73_16130</name>
    <name evidence="2" type="ORF">BOH74_12505</name>
</gene>
<dbReference type="Proteomes" id="UP000185990">
    <property type="component" value="Unassembled WGS sequence"/>
</dbReference>
<dbReference type="PROSITE" id="PS51257">
    <property type="entry name" value="PROKAR_LIPOPROTEIN"/>
    <property type="match status" value="1"/>
</dbReference>
<proteinExistence type="predicted"/>
<dbReference type="EMBL" id="MPJC01000009">
    <property type="protein sequence ID" value="OKA19633.1"/>
    <property type="molecule type" value="Genomic_DNA"/>
</dbReference>
<reference evidence="2 3" key="1">
    <citation type="submission" date="2016-11" db="EMBL/GenBank/DDBJ databases">
        <title>Draft genome of Pseudomonas versuta A4R1.12.</title>
        <authorList>
            <person name="See-Too W.-S."/>
        </authorList>
    </citation>
    <scope>NUCLEOTIDE SEQUENCE [LARGE SCALE GENOMIC DNA]</scope>
    <source>
        <strain evidence="2 3">A4R1.12</strain>
    </source>
</reference>
<dbReference type="EMBL" id="MPJD01000018">
    <property type="protein sequence ID" value="OKA24106.1"/>
    <property type="molecule type" value="Genomic_DNA"/>
</dbReference>
<evidence type="ECO:0000313" key="1">
    <source>
        <dbReference type="EMBL" id="OKA19633.1"/>
    </source>
</evidence>
<dbReference type="RefSeq" id="WP_060694276.1">
    <property type="nucleotide sequence ID" value="NZ_CP012676.1"/>
</dbReference>
<evidence type="ECO:0000313" key="4">
    <source>
        <dbReference type="Proteomes" id="UP000186677"/>
    </source>
</evidence>
<name>A0A0M4R5T5_9PSED</name>
<organism evidence="2 3">
    <name type="scientific">Pseudomonas versuta</name>
    <dbReference type="NCBI Taxonomy" id="1788301"/>
    <lineage>
        <taxon>Bacteria</taxon>
        <taxon>Pseudomonadati</taxon>
        <taxon>Pseudomonadota</taxon>
        <taxon>Gammaproteobacteria</taxon>
        <taxon>Pseudomonadales</taxon>
        <taxon>Pseudomonadaceae</taxon>
        <taxon>Pseudomonas</taxon>
    </lineage>
</organism>
<evidence type="ECO:0000313" key="3">
    <source>
        <dbReference type="Proteomes" id="UP000185990"/>
    </source>
</evidence>
<accession>A0A0M4R5T5</accession>
<dbReference type="Proteomes" id="UP000186677">
    <property type="component" value="Unassembled WGS sequence"/>
</dbReference>
<dbReference type="OrthoDB" id="6871240at2"/>
<reference evidence="1 4" key="2">
    <citation type="submission" date="2016-11" db="EMBL/GenBank/DDBJ databases">
        <title>Draft genome of Pseudomonas versuta A4R1.5.</title>
        <authorList>
            <person name="See-Too W.-S."/>
        </authorList>
    </citation>
    <scope>NUCLEOTIDE SEQUENCE [LARGE SCALE GENOMIC DNA]</scope>
    <source>
        <strain evidence="1 4">A4R1.5</strain>
    </source>
</reference>
<keyword evidence="4" id="KW-1185">Reference proteome</keyword>
<protein>
    <recommendedName>
        <fullName evidence="5">Lipoprotein</fullName>
    </recommendedName>
</protein>
<evidence type="ECO:0008006" key="5">
    <source>
        <dbReference type="Google" id="ProtNLM"/>
    </source>
</evidence>
<evidence type="ECO:0000313" key="2">
    <source>
        <dbReference type="EMBL" id="OKA24106.1"/>
    </source>
</evidence>
<dbReference type="KEGG" id="ppsy:AOC04_13845"/>
<comment type="caution">
    <text evidence="2">The sequence shown here is derived from an EMBL/GenBank/DDBJ whole genome shotgun (WGS) entry which is preliminary data.</text>
</comment>
<sequence>MKTSLALTLAITLAISITGCGSRQSAVQSTPEPLVTMPADEQHASLALRTVGGAGDHPVSYSTGPADAGRYGMQSAGERVYDTAYFKRIPGYLKKMAGGTSSIDTLVEANKPLKVNAQVKQQVATLNGIPMHSMFGYAITAQPDTQVFTPKPKTAYLIETVIADNYVMTIYEIAGTGERKPVSVVKSQEEFY</sequence>
<accession>A0A1Q4KF30</accession>
<dbReference type="AlphaFoldDB" id="A0A0M4R5T5"/>